<evidence type="ECO:0000313" key="8">
    <source>
        <dbReference type="EMBL" id="HGL40968.1"/>
    </source>
</evidence>
<organism evidence="9">
    <name type="scientific">Caldiarchaeum subterraneum</name>
    <dbReference type="NCBI Taxonomy" id="311458"/>
    <lineage>
        <taxon>Archaea</taxon>
        <taxon>Nitrososphaerota</taxon>
        <taxon>Candidatus Caldarchaeales</taxon>
        <taxon>Candidatus Caldarchaeaceae</taxon>
        <taxon>Candidatus Caldarchaeum</taxon>
    </lineage>
</organism>
<evidence type="ECO:0000256" key="3">
    <source>
        <dbReference type="ARBA" id="ARBA00008264"/>
    </source>
</evidence>
<dbReference type="SUPFAM" id="SSF47113">
    <property type="entry name" value="Histone-fold"/>
    <property type="match status" value="1"/>
</dbReference>
<keyword evidence="6" id="KW-0238">DNA-binding</keyword>
<accession>A0A7C4I5I4</accession>
<proteinExistence type="inferred from homology"/>
<comment type="similarity">
    <text evidence="3">Belongs to the archaeal histone HMF family.</text>
</comment>
<evidence type="ECO:0000256" key="1">
    <source>
        <dbReference type="ARBA" id="ARBA00004286"/>
    </source>
</evidence>
<keyword evidence="5" id="KW-0963">Cytoplasm</keyword>
<reference evidence="9" key="1">
    <citation type="journal article" date="2020" name="mSystems">
        <title>Genome- and Community-Level Interaction Insights into Carbon Utilization and Element Cycling Functions of Hydrothermarchaeota in Hydrothermal Sediment.</title>
        <authorList>
            <person name="Zhou Z."/>
            <person name="Liu Y."/>
            <person name="Xu W."/>
            <person name="Pan J."/>
            <person name="Luo Z.H."/>
            <person name="Li M."/>
        </authorList>
    </citation>
    <scope>NUCLEOTIDE SEQUENCE [LARGE SCALE GENOMIC DNA]</scope>
    <source>
        <strain evidence="9">SpSt-613</strain>
        <strain evidence="8">SpSt-669</strain>
    </source>
</reference>
<dbReference type="Pfam" id="PF00808">
    <property type="entry name" value="CBFD_NFYB_HMF"/>
    <property type="match status" value="1"/>
</dbReference>
<dbReference type="InterPro" id="IPR009072">
    <property type="entry name" value="Histone-fold"/>
</dbReference>
<dbReference type="GO" id="GO:0005737">
    <property type="term" value="C:cytoplasm"/>
    <property type="evidence" value="ECO:0007669"/>
    <property type="project" value="UniProtKB-SubCell"/>
</dbReference>
<dbReference type="CDD" id="cd22909">
    <property type="entry name" value="HFD_archaea_histone-like"/>
    <property type="match status" value="1"/>
</dbReference>
<feature type="domain" description="Transcription factor CBF/NF-Y/archaeal histone" evidence="7">
    <location>
        <begin position="7"/>
        <end position="68"/>
    </location>
</feature>
<name>A0A7C4I5I4_CALS0</name>
<dbReference type="InterPro" id="IPR050947">
    <property type="entry name" value="Archaeal_histone_HMF"/>
</dbReference>
<evidence type="ECO:0000259" key="7">
    <source>
        <dbReference type="Pfam" id="PF00808"/>
    </source>
</evidence>
<dbReference type="EMBL" id="DTCM01000062">
    <property type="protein sequence ID" value="HGL40968.1"/>
    <property type="molecule type" value="Genomic_DNA"/>
</dbReference>
<evidence type="ECO:0000256" key="2">
    <source>
        <dbReference type="ARBA" id="ARBA00004496"/>
    </source>
</evidence>
<protein>
    <submittedName>
        <fullName evidence="9">Histone family protein</fullName>
    </submittedName>
</protein>
<comment type="subcellular location">
    <subcellularLocation>
        <location evidence="1">Chromosome</location>
    </subcellularLocation>
    <subcellularLocation>
        <location evidence="2">Cytoplasm</location>
    </subcellularLocation>
</comment>
<dbReference type="AlphaFoldDB" id="A0A7C4I5I4"/>
<dbReference type="GO" id="GO:0003677">
    <property type="term" value="F:DNA binding"/>
    <property type="evidence" value="ECO:0007669"/>
    <property type="project" value="UniProtKB-KW"/>
</dbReference>
<dbReference type="InterPro" id="IPR050004">
    <property type="entry name" value="HmfB-like"/>
</dbReference>
<comment type="caution">
    <text evidence="9">The sequence shown here is derived from an EMBL/GenBank/DDBJ whole genome shotgun (WGS) entry which is preliminary data.</text>
</comment>
<dbReference type="EMBL" id="DTAD01000029">
    <property type="protein sequence ID" value="HGN90051.1"/>
    <property type="molecule type" value="Genomic_DNA"/>
</dbReference>
<dbReference type="InterPro" id="IPR003958">
    <property type="entry name" value="CBFA_NFYB_domain"/>
</dbReference>
<evidence type="ECO:0000256" key="4">
    <source>
        <dbReference type="ARBA" id="ARBA00022454"/>
    </source>
</evidence>
<dbReference type="GO" id="GO:0046982">
    <property type="term" value="F:protein heterodimerization activity"/>
    <property type="evidence" value="ECO:0007669"/>
    <property type="project" value="InterPro"/>
</dbReference>
<evidence type="ECO:0000256" key="5">
    <source>
        <dbReference type="ARBA" id="ARBA00022490"/>
    </source>
</evidence>
<sequence length="79" mass="8691">MSEKEADIPSAPIHRIMKKAGAARVSEDAADELRKILENVGAMIAREAFELAQYAGRRTVKKEDVERAAKTVLRNLPTG</sequence>
<keyword evidence="4" id="KW-0158">Chromosome</keyword>
<evidence type="ECO:0000256" key="6">
    <source>
        <dbReference type="ARBA" id="ARBA00023125"/>
    </source>
</evidence>
<gene>
    <name evidence="9" type="ORF">ENT82_02850</name>
    <name evidence="8" type="ORF">ENU43_04820</name>
</gene>
<evidence type="ECO:0000313" key="9">
    <source>
        <dbReference type="EMBL" id="HGN90051.1"/>
    </source>
</evidence>
<dbReference type="PANTHER" id="PTHR47828:SF1">
    <property type="entry name" value="ARCHAEAL HISTONE A"/>
    <property type="match status" value="1"/>
</dbReference>
<dbReference type="Gene3D" id="1.10.20.10">
    <property type="entry name" value="Histone, subunit A"/>
    <property type="match status" value="1"/>
</dbReference>
<dbReference type="NCBIfam" id="NF043032">
    <property type="entry name" value="archaea_histone"/>
    <property type="match status" value="1"/>
</dbReference>
<dbReference type="PANTHER" id="PTHR47828">
    <property type="entry name" value="ARCHAEAL HISTONE A"/>
    <property type="match status" value="1"/>
</dbReference>
<dbReference type="GO" id="GO:0005694">
    <property type="term" value="C:chromosome"/>
    <property type="evidence" value="ECO:0007669"/>
    <property type="project" value="UniProtKB-SubCell"/>
</dbReference>